<gene>
    <name evidence="2" type="ORF">EZS28_023058</name>
</gene>
<sequence length="575" mass="65238">MSFRDNDVSLRFNNRQTDGAAEHGDFTHILDAVENGADGALLALQHYILGGQLTSNPELSQKTTEKIARTFFAQPESKLTGTFASVLSSSLAWTGRMSELTALEIFVSLLFGMLISDDTVESELGMNLIREGVKKKKEFRKVICGRGGLLGRSALILTLSTSSSLNMITPLHVQLNVIELLLDLAKGKVSIWDTSDSELLLDALQLNIEEEKEKEDDDKDDDDNDEDRLKENIKSLLLLLDLKGLKKKSQISNDERKEFEDRIRITEERVRIVEEQKRIEEDIRRKAEEQKRIAEKRQRNAEEGKRSAEEQVTRLQIEKETQLNNLIHQTGQSGITFAQWTELAKEMKKPFGINEQENKQIEESIEEICEMIGDTFKDKEDERGRKNSIQSGLAESLILIFTQWPLDKIMEVHSKAFLYLTVPSGNQITLLLFEKKPFAGLLRLLDHTDRYVVGNAIASIHNIIIRGFDTTRISEPHPHYPAMAELGGIEKTFELFNRNLGTYSRDTSAICIGSLFRAREISNKKMRQKVIKHLKQLANGPEGYEKNAAKQTLKSLAQNAVNRTEIEKDGFVIPK</sequence>
<name>A0A5J4VFR9_9EUKA</name>
<comment type="caution">
    <text evidence="2">The sequence shown here is derived from an EMBL/GenBank/DDBJ whole genome shotgun (WGS) entry which is preliminary data.</text>
</comment>
<dbReference type="SUPFAM" id="SSF48371">
    <property type="entry name" value="ARM repeat"/>
    <property type="match status" value="1"/>
</dbReference>
<evidence type="ECO:0000256" key="1">
    <source>
        <dbReference type="SAM" id="MobiDB-lite"/>
    </source>
</evidence>
<dbReference type="AlphaFoldDB" id="A0A5J4VFR9"/>
<feature type="region of interest" description="Disordered" evidence="1">
    <location>
        <begin position="288"/>
        <end position="311"/>
    </location>
</feature>
<dbReference type="OrthoDB" id="201709at2759"/>
<dbReference type="CDD" id="cd22265">
    <property type="entry name" value="UDM1_RNF168"/>
    <property type="match status" value="1"/>
</dbReference>
<organism evidence="2 3">
    <name type="scientific">Streblomastix strix</name>
    <dbReference type="NCBI Taxonomy" id="222440"/>
    <lineage>
        <taxon>Eukaryota</taxon>
        <taxon>Metamonada</taxon>
        <taxon>Preaxostyla</taxon>
        <taxon>Oxymonadida</taxon>
        <taxon>Streblomastigidae</taxon>
        <taxon>Streblomastix</taxon>
    </lineage>
</organism>
<evidence type="ECO:0000313" key="2">
    <source>
        <dbReference type="EMBL" id="KAA6381417.1"/>
    </source>
</evidence>
<dbReference type="InterPro" id="IPR016024">
    <property type="entry name" value="ARM-type_fold"/>
</dbReference>
<dbReference type="EMBL" id="SNRW01007334">
    <property type="protein sequence ID" value="KAA6381417.1"/>
    <property type="molecule type" value="Genomic_DNA"/>
</dbReference>
<proteinExistence type="predicted"/>
<evidence type="ECO:0000313" key="3">
    <source>
        <dbReference type="Proteomes" id="UP000324800"/>
    </source>
</evidence>
<protein>
    <submittedName>
        <fullName evidence="2">Uncharacterized protein</fullName>
    </submittedName>
</protein>
<reference evidence="2 3" key="1">
    <citation type="submission" date="2019-03" db="EMBL/GenBank/DDBJ databases">
        <title>Single cell metagenomics reveals metabolic interactions within the superorganism composed of flagellate Streblomastix strix and complex community of Bacteroidetes bacteria on its surface.</title>
        <authorList>
            <person name="Treitli S.C."/>
            <person name="Kolisko M."/>
            <person name="Husnik F."/>
            <person name="Keeling P."/>
            <person name="Hampl V."/>
        </authorList>
    </citation>
    <scope>NUCLEOTIDE SEQUENCE [LARGE SCALE GENOMIC DNA]</scope>
    <source>
        <strain evidence="2">ST1C</strain>
    </source>
</reference>
<accession>A0A5J4VFR9</accession>
<dbReference type="Proteomes" id="UP000324800">
    <property type="component" value="Unassembled WGS sequence"/>
</dbReference>